<proteinExistence type="predicted"/>
<keyword evidence="2" id="KW-1185">Reference proteome</keyword>
<organism evidence="1 2">
    <name type="scientific">Colletotrichum tanaceti</name>
    <dbReference type="NCBI Taxonomy" id="1306861"/>
    <lineage>
        <taxon>Eukaryota</taxon>
        <taxon>Fungi</taxon>
        <taxon>Dikarya</taxon>
        <taxon>Ascomycota</taxon>
        <taxon>Pezizomycotina</taxon>
        <taxon>Sordariomycetes</taxon>
        <taxon>Hypocreomycetidae</taxon>
        <taxon>Glomerellales</taxon>
        <taxon>Glomerellaceae</taxon>
        <taxon>Colletotrichum</taxon>
        <taxon>Colletotrichum destructivum species complex</taxon>
    </lineage>
</organism>
<reference evidence="1 2" key="1">
    <citation type="journal article" date="2019" name="PLoS ONE">
        <title>Comparative genome analysis indicates high evolutionary potential of pathogenicity genes in Colletotrichum tanaceti.</title>
        <authorList>
            <person name="Lelwala R.V."/>
            <person name="Korhonen P.K."/>
            <person name="Young N.D."/>
            <person name="Scott J.B."/>
            <person name="Ades P.A."/>
            <person name="Gasser R.B."/>
            <person name="Taylor P.W.J."/>
        </authorList>
    </citation>
    <scope>NUCLEOTIDE SEQUENCE [LARGE SCALE GENOMIC DNA]</scope>
    <source>
        <strain evidence="1">BRIP57314</strain>
    </source>
</reference>
<accession>A0A4U6XND6</accession>
<protein>
    <submittedName>
        <fullName evidence="1">Uncharacterized protein</fullName>
    </submittedName>
</protein>
<evidence type="ECO:0000313" key="2">
    <source>
        <dbReference type="Proteomes" id="UP000310108"/>
    </source>
</evidence>
<name>A0A4U6XND6_9PEZI</name>
<comment type="caution">
    <text evidence="1">The sequence shown here is derived from an EMBL/GenBank/DDBJ whole genome shotgun (WGS) entry which is preliminary data.</text>
</comment>
<gene>
    <name evidence="1" type="ORF">CTA1_2223</name>
</gene>
<sequence>MLLAEPPLQAEIMINNSMMVSLTLALPDWTTNTSFSRTLVKIRTLVSPFVTGQPQQGVQARLGLDPIKAVWEASRDSVSWGSESSKRGIPSPPPLDCIDGNSDRTQLTLENWVSSASAGAMPKFSHI</sequence>
<evidence type="ECO:0000313" key="1">
    <source>
        <dbReference type="EMBL" id="TKW57250.1"/>
    </source>
</evidence>
<dbReference type="Proteomes" id="UP000310108">
    <property type="component" value="Unassembled WGS sequence"/>
</dbReference>
<dbReference type="AlphaFoldDB" id="A0A4U6XND6"/>
<dbReference type="EMBL" id="PJEX01000046">
    <property type="protein sequence ID" value="TKW57250.1"/>
    <property type="molecule type" value="Genomic_DNA"/>
</dbReference>